<gene>
    <name evidence="2" type="ORF">J2S62_000280</name>
</gene>
<sequence length="162" mass="18774">MSYSQEPKISWEYKILELQEAPTGEFQQARLAPRKVPTPETVKDLELLVIREPGSNHFHAEPLYPGPDEPAADSTVATSGRQNSSIDIEISEEDHEVIYQNVYFKPSWDHDFLKEAVLLRLQEYLLHFGKPVIDFGARPNPSEQMLIEIMKNKHNWRDVHDH</sequence>
<dbReference type="Proteomes" id="UP001183794">
    <property type="component" value="Unassembled WGS sequence"/>
</dbReference>
<dbReference type="EMBL" id="JAVDYJ010000001">
    <property type="protein sequence ID" value="MDR7346023.1"/>
    <property type="molecule type" value="Genomic_DNA"/>
</dbReference>
<name>A0ABU2AZP5_9MICC</name>
<organism evidence="2 3">
    <name type="scientific">Enteractinococcus fodinae</name>
    <dbReference type="NCBI Taxonomy" id="684663"/>
    <lineage>
        <taxon>Bacteria</taxon>
        <taxon>Bacillati</taxon>
        <taxon>Actinomycetota</taxon>
        <taxon>Actinomycetes</taxon>
        <taxon>Micrococcales</taxon>
        <taxon>Micrococcaceae</taxon>
    </lineage>
</organism>
<evidence type="ECO:0000313" key="3">
    <source>
        <dbReference type="Proteomes" id="UP001183794"/>
    </source>
</evidence>
<keyword evidence="3" id="KW-1185">Reference proteome</keyword>
<evidence type="ECO:0000313" key="2">
    <source>
        <dbReference type="EMBL" id="MDR7346023.1"/>
    </source>
</evidence>
<accession>A0ABU2AZP5</accession>
<dbReference type="RefSeq" id="WP_310170423.1">
    <property type="nucleotide sequence ID" value="NZ_BAABHE010000002.1"/>
</dbReference>
<protein>
    <submittedName>
        <fullName evidence="2">Uncharacterized protein</fullName>
    </submittedName>
</protein>
<feature type="region of interest" description="Disordered" evidence="1">
    <location>
        <begin position="58"/>
        <end position="84"/>
    </location>
</feature>
<reference evidence="2 3" key="1">
    <citation type="submission" date="2023-07" db="EMBL/GenBank/DDBJ databases">
        <title>Sequencing the genomes of 1000 actinobacteria strains.</title>
        <authorList>
            <person name="Klenk H.-P."/>
        </authorList>
    </citation>
    <scope>NUCLEOTIDE SEQUENCE [LARGE SCALE GENOMIC DNA]</scope>
    <source>
        <strain evidence="2 3">DSM 22966</strain>
    </source>
</reference>
<proteinExistence type="predicted"/>
<comment type="caution">
    <text evidence="2">The sequence shown here is derived from an EMBL/GenBank/DDBJ whole genome shotgun (WGS) entry which is preliminary data.</text>
</comment>
<evidence type="ECO:0000256" key="1">
    <source>
        <dbReference type="SAM" id="MobiDB-lite"/>
    </source>
</evidence>